<evidence type="ECO:0008006" key="3">
    <source>
        <dbReference type="Google" id="ProtNLM"/>
    </source>
</evidence>
<dbReference type="RefSeq" id="WP_128562571.1">
    <property type="nucleotide sequence ID" value="NZ_BPQH01000039.1"/>
</dbReference>
<organism evidence="1 2">
    <name type="scientific">Methylobacterium crusticola</name>
    <dbReference type="NCBI Taxonomy" id="1697972"/>
    <lineage>
        <taxon>Bacteria</taxon>
        <taxon>Pseudomonadati</taxon>
        <taxon>Pseudomonadota</taxon>
        <taxon>Alphaproteobacteria</taxon>
        <taxon>Hyphomicrobiales</taxon>
        <taxon>Methylobacteriaceae</taxon>
        <taxon>Methylobacterium</taxon>
    </lineage>
</organism>
<reference evidence="1" key="1">
    <citation type="journal article" date="2021" name="Front. Microbiol.">
        <title>Comprehensive Comparative Genomics and Phenotyping of Methylobacterium Species.</title>
        <authorList>
            <person name="Alessa O."/>
            <person name="Ogura Y."/>
            <person name="Fujitani Y."/>
            <person name="Takami H."/>
            <person name="Hayashi T."/>
            <person name="Sahin N."/>
            <person name="Tani A."/>
        </authorList>
    </citation>
    <scope>NUCLEOTIDE SEQUENCE</scope>
    <source>
        <strain evidence="1">KCTC 52305</strain>
    </source>
</reference>
<evidence type="ECO:0000313" key="1">
    <source>
        <dbReference type="EMBL" id="GJD53860.1"/>
    </source>
</evidence>
<sequence length="167" mass="18928">MEAVKTKPLADLELGDETFMSAAELGDYMAKLRAANAMKDFQSLDRNDKARVELIKTLSVPIDVTPEKVHEITQSLLHKLRIAAEQGKNELMVMRFPNVMCADHGRAINNAETGWPETLRGRPRQAYEFWRDRLHPAGYGLNAMIVDWPDGMPGDVGFFLTWEKPRS</sequence>
<reference evidence="1" key="2">
    <citation type="submission" date="2021-08" db="EMBL/GenBank/DDBJ databases">
        <authorList>
            <person name="Tani A."/>
            <person name="Ola A."/>
            <person name="Ogura Y."/>
            <person name="Katsura K."/>
            <person name="Hayashi T."/>
        </authorList>
    </citation>
    <scope>NUCLEOTIDE SEQUENCE</scope>
    <source>
        <strain evidence="1">KCTC 52305</strain>
    </source>
</reference>
<keyword evidence="2" id="KW-1185">Reference proteome</keyword>
<accession>A0ABQ4RAG2</accession>
<gene>
    <name evidence="1" type="ORF">OPKNFCMD_6639</name>
</gene>
<protein>
    <recommendedName>
        <fullName evidence="3">Histidine kinase</fullName>
    </recommendedName>
</protein>
<proteinExistence type="predicted"/>
<name>A0ABQ4RAG2_9HYPH</name>
<comment type="caution">
    <text evidence="1">The sequence shown here is derived from an EMBL/GenBank/DDBJ whole genome shotgun (WGS) entry which is preliminary data.</text>
</comment>
<dbReference type="EMBL" id="BPQH01000039">
    <property type="protein sequence ID" value="GJD53860.1"/>
    <property type="molecule type" value="Genomic_DNA"/>
</dbReference>
<dbReference type="Proteomes" id="UP001055167">
    <property type="component" value="Unassembled WGS sequence"/>
</dbReference>
<evidence type="ECO:0000313" key="2">
    <source>
        <dbReference type="Proteomes" id="UP001055167"/>
    </source>
</evidence>